<comment type="caution">
    <text evidence="2">The sequence shown here is derived from an EMBL/GenBank/DDBJ whole genome shotgun (WGS) entry which is preliminary data.</text>
</comment>
<evidence type="ECO:0000313" key="3">
    <source>
        <dbReference type="EMBL" id="CAF4288821.1"/>
    </source>
</evidence>
<dbReference type="EMBL" id="CAJOBC010082602">
    <property type="protein sequence ID" value="CAF4288821.1"/>
    <property type="molecule type" value="Genomic_DNA"/>
</dbReference>
<evidence type="ECO:0000256" key="1">
    <source>
        <dbReference type="SAM" id="Phobius"/>
    </source>
</evidence>
<evidence type="ECO:0000313" key="2">
    <source>
        <dbReference type="EMBL" id="CAF1394633.1"/>
    </source>
</evidence>
<gene>
    <name evidence="2" type="ORF">GPM918_LOCUS32967</name>
    <name evidence="3" type="ORF">SRO942_LOCUS33637</name>
</gene>
<accession>A0A815KE14</accession>
<reference evidence="2" key="1">
    <citation type="submission" date="2021-02" db="EMBL/GenBank/DDBJ databases">
        <authorList>
            <person name="Nowell W R."/>
        </authorList>
    </citation>
    <scope>NUCLEOTIDE SEQUENCE</scope>
</reference>
<protein>
    <submittedName>
        <fullName evidence="2">Uncharacterized protein</fullName>
    </submittedName>
</protein>
<organism evidence="2 4">
    <name type="scientific">Didymodactylos carnosus</name>
    <dbReference type="NCBI Taxonomy" id="1234261"/>
    <lineage>
        <taxon>Eukaryota</taxon>
        <taxon>Metazoa</taxon>
        <taxon>Spiralia</taxon>
        <taxon>Gnathifera</taxon>
        <taxon>Rotifera</taxon>
        <taxon>Eurotatoria</taxon>
        <taxon>Bdelloidea</taxon>
        <taxon>Philodinida</taxon>
        <taxon>Philodinidae</taxon>
        <taxon>Didymodactylos</taxon>
    </lineage>
</organism>
<name>A0A815KE14_9BILA</name>
<dbReference type="Proteomes" id="UP000663829">
    <property type="component" value="Unassembled WGS sequence"/>
</dbReference>
<keyword evidence="4" id="KW-1185">Reference proteome</keyword>
<evidence type="ECO:0000313" key="4">
    <source>
        <dbReference type="Proteomes" id="UP000663829"/>
    </source>
</evidence>
<keyword evidence="1" id="KW-0472">Membrane</keyword>
<proteinExistence type="predicted"/>
<dbReference type="PANTHER" id="PTHR34305">
    <property type="entry name" value="EXPRESSED PROTEIN"/>
    <property type="match status" value="1"/>
</dbReference>
<dbReference type="Proteomes" id="UP000681722">
    <property type="component" value="Unassembled WGS sequence"/>
</dbReference>
<dbReference type="EMBL" id="CAJNOQ010017191">
    <property type="protein sequence ID" value="CAF1394633.1"/>
    <property type="molecule type" value="Genomic_DNA"/>
</dbReference>
<feature type="non-terminal residue" evidence="2">
    <location>
        <position position="1"/>
    </location>
</feature>
<dbReference type="PANTHER" id="PTHR34305:SF1">
    <property type="entry name" value="SWIM-TYPE DOMAIN-CONTAINING PROTEIN"/>
    <property type="match status" value="1"/>
</dbReference>
<sequence length="465" mass="53140">MINGFVYTVDKLAQATETMIDKMANFGTNAINKAAVLGSKTMEKMTNVSSSAVNSLVNVGTHAGTQLTEVAKGTIAEVGQTTGSLGVYIGFGVGAAVLVVVMANKEFRIVGRKEIFIVKLNRIFPLNHFNLMYSIDRELGSCVQRRIIDIKNMVKLEYGVDYECVTVEMFLNLYKDQRPENKVELFCGQNVKELIYNYSNSIHFKTDASINMIKPFTNICLTYKKALDLQIKEKVYVFTSEAVQKGMIYYGECCCVKYYPNAYVRRSRRIITLEALYGKKYLYLDGDVEWGCGIRPEMIKDNNNPGYWKGTIYCAKHLCLTRNTHKIVTGDDYDDVECNVSSELYRLESPIRVLEHFFRTIERFSPLENVPRLLIYDNACGLHNTFFRRYNTDIINHTAASNKLATMKFVVDKFHHGNHKREMCKYETNPYKYSELDNINTEVSEQVNAKLKHYKNALSSYSAPT</sequence>
<keyword evidence="1" id="KW-0812">Transmembrane</keyword>
<feature type="transmembrane region" description="Helical" evidence="1">
    <location>
        <begin position="85"/>
        <end position="103"/>
    </location>
</feature>
<dbReference type="AlphaFoldDB" id="A0A815KE14"/>
<keyword evidence="1" id="KW-1133">Transmembrane helix</keyword>